<dbReference type="RefSeq" id="WP_089751218.1">
    <property type="nucleotide sequence ID" value="NZ_FOOG01000007.1"/>
</dbReference>
<dbReference type="InterPro" id="IPR036259">
    <property type="entry name" value="MFS_trans_sf"/>
</dbReference>
<feature type="transmembrane region" description="Helical" evidence="1">
    <location>
        <begin position="20"/>
        <end position="37"/>
    </location>
</feature>
<reference evidence="3" key="1">
    <citation type="submission" date="2016-10" db="EMBL/GenBank/DDBJ databases">
        <authorList>
            <person name="Varghese N."/>
            <person name="Submissions S."/>
        </authorList>
    </citation>
    <scope>NUCLEOTIDE SEQUENCE [LARGE SCALE GENOMIC DNA]</scope>
    <source>
        <strain evidence="3">FP5</strain>
    </source>
</reference>
<proteinExistence type="predicted"/>
<feature type="transmembrane region" description="Helical" evidence="1">
    <location>
        <begin position="108"/>
        <end position="130"/>
    </location>
</feature>
<evidence type="ECO:0008006" key="4">
    <source>
        <dbReference type="Google" id="ProtNLM"/>
    </source>
</evidence>
<sequence>MERIKDERLQLRNLKNIRIVYIIQTFGILAILAYDLVTKGMDGMTGNPLWAVFMISAVVNAYLMMNISVDHEKQKSPEKSLYISLAVVSILAILSGVLMTLIGTNGIGSGFLIGGIILVCSLVPVIYIYLLRKRKIEDEDEEELSS</sequence>
<dbReference type="Proteomes" id="UP000198897">
    <property type="component" value="Unassembled WGS sequence"/>
</dbReference>
<keyword evidence="1" id="KW-0472">Membrane</keyword>
<name>A0A1I2L549_9BACI</name>
<dbReference type="OrthoDB" id="2300382at2"/>
<keyword evidence="1" id="KW-0812">Transmembrane</keyword>
<organism evidence="2 3">
    <name type="scientific">Halobacillus alkaliphilus</name>
    <dbReference type="NCBI Taxonomy" id="396056"/>
    <lineage>
        <taxon>Bacteria</taxon>
        <taxon>Bacillati</taxon>
        <taxon>Bacillota</taxon>
        <taxon>Bacilli</taxon>
        <taxon>Bacillales</taxon>
        <taxon>Bacillaceae</taxon>
        <taxon>Halobacillus</taxon>
    </lineage>
</organism>
<evidence type="ECO:0000313" key="2">
    <source>
        <dbReference type="EMBL" id="SFF73629.1"/>
    </source>
</evidence>
<evidence type="ECO:0000313" key="3">
    <source>
        <dbReference type="Proteomes" id="UP000198897"/>
    </source>
</evidence>
<feature type="transmembrane region" description="Helical" evidence="1">
    <location>
        <begin position="49"/>
        <end position="69"/>
    </location>
</feature>
<protein>
    <recommendedName>
        <fullName evidence="4">Branched-chain amino acid ABC transporter substrate-binding protein</fullName>
    </recommendedName>
</protein>
<dbReference type="AlphaFoldDB" id="A0A1I2L549"/>
<evidence type="ECO:0000256" key="1">
    <source>
        <dbReference type="SAM" id="Phobius"/>
    </source>
</evidence>
<feature type="transmembrane region" description="Helical" evidence="1">
    <location>
        <begin position="81"/>
        <end position="102"/>
    </location>
</feature>
<keyword evidence="3" id="KW-1185">Reference proteome</keyword>
<accession>A0A1I2L549</accession>
<dbReference type="EMBL" id="FOOG01000007">
    <property type="protein sequence ID" value="SFF73629.1"/>
    <property type="molecule type" value="Genomic_DNA"/>
</dbReference>
<gene>
    <name evidence="2" type="ORF">SAMN05216353_10784</name>
</gene>
<keyword evidence="1" id="KW-1133">Transmembrane helix</keyword>
<dbReference type="SUPFAM" id="SSF103473">
    <property type="entry name" value="MFS general substrate transporter"/>
    <property type="match status" value="1"/>
</dbReference>